<feature type="region of interest" description="Disordered" evidence="1">
    <location>
        <begin position="1"/>
        <end position="71"/>
    </location>
</feature>
<evidence type="ECO:0000313" key="3">
    <source>
        <dbReference type="Proteomes" id="UP001165368"/>
    </source>
</evidence>
<feature type="region of interest" description="Disordered" evidence="1">
    <location>
        <begin position="202"/>
        <end position="283"/>
    </location>
</feature>
<sequence length="283" mass="28983">MSINPNTGNYDEDLPPRTGMPEAPFGETVLGETTVPPVRPAEPVATTPSTTPPAAGTATEEAKEVGREGVAAGQHVAEAAKEEAGNVAREAKYQATNLMSQLSDDLSGQASTQQQRAASKLRSLSDELTSMANGQPQSGTALNLVNQAAERFSGIAAWLEKREPGDLLDEIKSFARRRPGAFLALAAGAGLLAGRLTRGMAAEAGGTPGRRPANTGTVPPPPSHVPESGDTYRTAGADTYATTPGAGTYPADSGAAQPPVPPAGTEPATDLPPRAPGEGGERW</sequence>
<gene>
    <name evidence="2" type="ORF">LVY72_15790</name>
</gene>
<dbReference type="Proteomes" id="UP001165368">
    <property type="component" value="Unassembled WGS sequence"/>
</dbReference>
<comment type="caution">
    <text evidence="2">The sequence shown here is derived from an EMBL/GenBank/DDBJ whole genome shotgun (WGS) entry which is preliminary data.</text>
</comment>
<feature type="compositionally biased region" description="Low complexity" evidence="1">
    <location>
        <begin position="41"/>
        <end position="59"/>
    </location>
</feature>
<dbReference type="RefSeq" id="WP_237822594.1">
    <property type="nucleotide sequence ID" value="NZ_JAKLTQ010000013.1"/>
</dbReference>
<reference evidence="2" key="1">
    <citation type="submission" date="2022-01" db="EMBL/GenBank/DDBJ databases">
        <authorList>
            <person name="Jo J.-H."/>
            <person name="Im W.-T."/>
        </authorList>
    </citation>
    <scope>NUCLEOTIDE SEQUENCE</scope>
    <source>
        <strain evidence="2">I2-34</strain>
    </source>
</reference>
<evidence type="ECO:0000256" key="1">
    <source>
        <dbReference type="SAM" id="MobiDB-lite"/>
    </source>
</evidence>
<evidence type="ECO:0000313" key="2">
    <source>
        <dbReference type="EMBL" id="MCG2623359.1"/>
    </source>
</evidence>
<protein>
    <submittedName>
        <fullName evidence="2">Uncharacterized protein</fullName>
    </submittedName>
</protein>
<organism evidence="2 3">
    <name type="scientific">Arthrobacter hankyongi</name>
    <dbReference type="NCBI Taxonomy" id="2904801"/>
    <lineage>
        <taxon>Bacteria</taxon>
        <taxon>Bacillati</taxon>
        <taxon>Actinomycetota</taxon>
        <taxon>Actinomycetes</taxon>
        <taxon>Micrococcales</taxon>
        <taxon>Micrococcaceae</taxon>
        <taxon>Arthrobacter</taxon>
    </lineage>
</organism>
<name>A0ABS9L9K9_9MICC</name>
<dbReference type="EMBL" id="JAKLTQ010000013">
    <property type="protein sequence ID" value="MCG2623359.1"/>
    <property type="molecule type" value="Genomic_DNA"/>
</dbReference>
<accession>A0ABS9L9K9</accession>
<keyword evidence="3" id="KW-1185">Reference proteome</keyword>
<proteinExistence type="predicted"/>